<protein>
    <submittedName>
        <fullName evidence="3">Peptidase inhibitor I9</fullName>
    </submittedName>
</protein>
<sequence>MKTYIVTFKPETTDSEIQRAKDDIVAKGGSIEHEYTLIRGFSAKMPDGPAISALEASPHVENMEMDQEVTTQ</sequence>
<evidence type="ECO:0000256" key="1">
    <source>
        <dbReference type="ARBA" id="ARBA00038069"/>
    </source>
</evidence>
<keyword evidence="4" id="KW-1185">Reference proteome</keyword>
<dbReference type="OrthoDB" id="5518345at2759"/>
<dbReference type="GO" id="GO:0042144">
    <property type="term" value="P:vacuole fusion, non-autophagic"/>
    <property type="evidence" value="ECO:0007669"/>
    <property type="project" value="TreeGrafter"/>
</dbReference>
<dbReference type="SUPFAM" id="SSF54897">
    <property type="entry name" value="Protease propeptides/inhibitors"/>
    <property type="match status" value="1"/>
</dbReference>
<dbReference type="FunFam" id="3.30.70.80:FF:000005">
    <property type="entry name" value="Proteinase inhibitor I2B"/>
    <property type="match status" value="1"/>
</dbReference>
<dbReference type="Proteomes" id="UP000277580">
    <property type="component" value="Unassembled WGS sequence"/>
</dbReference>
<dbReference type="Gene3D" id="3.30.70.80">
    <property type="entry name" value="Peptidase S8 propeptide/proteinase inhibitor I9"/>
    <property type="match status" value="1"/>
</dbReference>
<comment type="similarity">
    <text evidence="1">Belongs to the protease inhibitor I9 family.</text>
</comment>
<dbReference type="STRING" id="1392247.A0A3N4L6Y7"/>
<evidence type="ECO:0000313" key="4">
    <source>
        <dbReference type="Proteomes" id="UP000277580"/>
    </source>
</evidence>
<dbReference type="InParanoid" id="A0A3N4L6Y7"/>
<gene>
    <name evidence="3" type="ORF">P167DRAFT_570633</name>
</gene>
<dbReference type="InterPro" id="IPR037045">
    <property type="entry name" value="S8pro/Inhibitor_I9_sf"/>
</dbReference>
<name>A0A3N4L6Y7_9PEZI</name>
<evidence type="ECO:0000313" key="3">
    <source>
        <dbReference type="EMBL" id="RPB16401.1"/>
    </source>
</evidence>
<feature type="domain" description="Inhibitor I9" evidence="2">
    <location>
        <begin position="3"/>
        <end position="71"/>
    </location>
</feature>
<dbReference type="PANTHER" id="PTHR28288">
    <property type="entry name" value="PROTEASE B INHIBITOR 2"/>
    <property type="match status" value="1"/>
</dbReference>
<dbReference type="AlphaFoldDB" id="A0A3N4L6Y7"/>
<dbReference type="GO" id="GO:0004866">
    <property type="term" value="F:endopeptidase inhibitor activity"/>
    <property type="evidence" value="ECO:0007669"/>
    <property type="project" value="TreeGrafter"/>
</dbReference>
<dbReference type="EMBL" id="ML119109">
    <property type="protein sequence ID" value="RPB16401.1"/>
    <property type="molecule type" value="Genomic_DNA"/>
</dbReference>
<reference evidence="3 4" key="1">
    <citation type="journal article" date="2018" name="Nat. Ecol. Evol.">
        <title>Pezizomycetes genomes reveal the molecular basis of ectomycorrhizal truffle lifestyle.</title>
        <authorList>
            <person name="Murat C."/>
            <person name="Payen T."/>
            <person name="Noel B."/>
            <person name="Kuo A."/>
            <person name="Morin E."/>
            <person name="Chen J."/>
            <person name="Kohler A."/>
            <person name="Krizsan K."/>
            <person name="Balestrini R."/>
            <person name="Da Silva C."/>
            <person name="Montanini B."/>
            <person name="Hainaut M."/>
            <person name="Levati E."/>
            <person name="Barry K.W."/>
            <person name="Belfiori B."/>
            <person name="Cichocki N."/>
            <person name="Clum A."/>
            <person name="Dockter R.B."/>
            <person name="Fauchery L."/>
            <person name="Guy J."/>
            <person name="Iotti M."/>
            <person name="Le Tacon F."/>
            <person name="Lindquist E.A."/>
            <person name="Lipzen A."/>
            <person name="Malagnac F."/>
            <person name="Mello A."/>
            <person name="Molinier V."/>
            <person name="Miyauchi S."/>
            <person name="Poulain J."/>
            <person name="Riccioni C."/>
            <person name="Rubini A."/>
            <person name="Sitrit Y."/>
            <person name="Splivallo R."/>
            <person name="Traeger S."/>
            <person name="Wang M."/>
            <person name="Zifcakova L."/>
            <person name="Wipf D."/>
            <person name="Zambonelli A."/>
            <person name="Paolocci F."/>
            <person name="Nowrousian M."/>
            <person name="Ottonello S."/>
            <person name="Baldrian P."/>
            <person name="Spatafora J.W."/>
            <person name="Henrissat B."/>
            <person name="Nagy L.G."/>
            <person name="Aury J.M."/>
            <person name="Wincker P."/>
            <person name="Grigoriev I.V."/>
            <person name="Bonfante P."/>
            <person name="Martin F.M."/>
        </authorList>
    </citation>
    <scope>NUCLEOTIDE SEQUENCE [LARGE SCALE GENOMIC DNA]</scope>
    <source>
        <strain evidence="3 4">CCBAS932</strain>
    </source>
</reference>
<accession>A0A3N4L6Y7</accession>
<organism evidence="3 4">
    <name type="scientific">Morchella conica CCBAS932</name>
    <dbReference type="NCBI Taxonomy" id="1392247"/>
    <lineage>
        <taxon>Eukaryota</taxon>
        <taxon>Fungi</taxon>
        <taxon>Dikarya</taxon>
        <taxon>Ascomycota</taxon>
        <taxon>Pezizomycotina</taxon>
        <taxon>Pezizomycetes</taxon>
        <taxon>Pezizales</taxon>
        <taxon>Morchellaceae</taxon>
        <taxon>Morchella</taxon>
    </lineage>
</organism>
<dbReference type="Pfam" id="PF05922">
    <property type="entry name" value="Inhibitor_I9"/>
    <property type="match status" value="1"/>
</dbReference>
<evidence type="ECO:0000259" key="2">
    <source>
        <dbReference type="Pfam" id="PF05922"/>
    </source>
</evidence>
<dbReference type="InterPro" id="IPR010259">
    <property type="entry name" value="S8pro/Inhibitor_I9"/>
</dbReference>
<proteinExistence type="inferred from homology"/>
<dbReference type="FunCoup" id="A0A3N4L6Y7">
    <property type="interactions" value="159"/>
</dbReference>
<dbReference type="PANTHER" id="PTHR28288:SF2">
    <property type="entry name" value="PROTEASE B INHIBITOR 2"/>
    <property type="match status" value="1"/>
</dbReference>
<dbReference type="InterPro" id="IPR052471">
    <property type="entry name" value="PBI_I9"/>
</dbReference>